<evidence type="ECO:0000313" key="1">
    <source>
        <dbReference type="EMBL" id="KEO44977.1"/>
    </source>
</evidence>
<comment type="caution">
    <text evidence="1">The sequence shown here is derived from an EMBL/GenBank/DDBJ whole genome shotgun (WGS) entry which is preliminary data.</text>
</comment>
<reference evidence="1 2" key="1">
    <citation type="submission" date="2014-04" db="EMBL/GenBank/DDBJ databases">
        <title>Variable characteristics of bacteriocin-producing Streptococcus salivarius strains isolated from Malaysian subjects.</title>
        <authorList>
            <person name="Philip K."/>
            <person name="Barbour A."/>
        </authorList>
    </citation>
    <scope>NUCLEOTIDE SEQUENCE [LARGE SCALE GENOMIC DNA]</scope>
    <source>
        <strain evidence="1 2">NU10</strain>
    </source>
</reference>
<name>A0A074J1U5_STRSL</name>
<sequence>MHVLSDEYQYELAQGVVSIVENAIKARSKYDNKQLGLMTAQQAMDELGLKYNTLRRWEEAGLKRYQPPVEDSRKVYYRISDILAFLGVENNGKP</sequence>
<gene>
    <name evidence="1" type="ORF">DL07_03670</name>
</gene>
<dbReference type="EMBL" id="JJMT01000015">
    <property type="protein sequence ID" value="KEO44977.1"/>
    <property type="molecule type" value="Genomic_DNA"/>
</dbReference>
<dbReference type="Proteomes" id="UP000027855">
    <property type="component" value="Unassembled WGS sequence"/>
</dbReference>
<protein>
    <submittedName>
        <fullName evidence="1">Uncharacterized protein</fullName>
    </submittedName>
</protein>
<evidence type="ECO:0000313" key="2">
    <source>
        <dbReference type="Proteomes" id="UP000027855"/>
    </source>
</evidence>
<dbReference type="RefSeq" id="WP_037602315.1">
    <property type="nucleotide sequence ID" value="NZ_JJMS01000001.1"/>
</dbReference>
<organism evidence="1 2">
    <name type="scientific">Streptococcus salivarius</name>
    <dbReference type="NCBI Taxonomy" id="1304"/>
    <lineage>
        <taxon>Bacteria</taxon>
        <taxon>Bacillati</taxon>
        <taxon>Bacillota</taxon>
        <taxon>Bacilli</taxon>
        <taxon>Lactobacillales</taxon>
        <taxon>Streptococcaceae</taxon>
        <taxon>Streptococcus</taxon>
    </lineage>
</organism>
<dbReference type="AlphaFoldDB" id="A0A074J1U5"/>
<dbReference type="SUPFAM" id="SSF46955">
    <property type="entry name" value="Putative DNA-binding domain"/>
    <property type="match status" value="1"/>
</dbReference>
<proteinExistence type="predicted"/>
<accession>A0A074J1U5</accession>
<dbReference type="InterPro" id="IPR009061">
    <property type="entry name" value="DNA-bd_dom_put_sf"/>
</dbReference>